<dbReference type="Proteomes" id="UP001209257">
    <property type="component" value="Unassembled WGS sequence"/>
</dbReference>
<dbReference type="EMBL" id="JAOTJC010000013">
    <property type="protein sequence ID" value="MCU7555877.1"/>
    <property type="molecule type" value="Genomic_DNA"/>
</dbReference>
<feature type="domain" description="Phage tail collar" evidence="2">
    <location>
        <begin position="29"/>
        <end position="84"/>
    </location>
</feature>
<dbReference type="Gene3D" id="3.90.1340.10">
    <property type="entry name" value="Phage tail collar domain"/>
    <property type="match status" value="1"/>
</dbReference>
<evidence type="ECO:0000256" key="1">
    <source>
        <dbReference type="SAM" id="SignalP"/>
    </source>
</evidence>
<evidence type="ECO:0000259" key="2">
    <source>
        <dbReference type="Pfam" id="PF07484"/>
    </source>
</evidence>
<keyword evidence="1" id="KW-0732">Signal</keyword>
<evidence type="ECO:0000313" key="3">
    <source>
        <dbReference type="EMBL" id="MCU7555877.1"/>
    </source>
</evidence>
<keyword evidence="4" id="KW-1185">Reference proteome</keyword>
<reference evidence="4" key="1">
    <citation type="submission" date="2023-07" db="EMBL/GenBank/DDBJ databases">
        <title>Study on multiphase classification of strain Alteromonas salexigens isolated from the Yellow Sea.</title>
        <authorList>
            <person name="Sun L."/>
        </authorList>
    </citation>
    <scope>NUCLEOTIDE SEQUENCE [LARGE SCALE GENOMIC DNA]</scope>
    <source>
        <strain evidence="4">ASW11-19</strain>
    </source>
</reference>
<feature type="signal peptide" evidence="1">
    <location>
        <begin position="1"/>
        <end position="23"/>
    </location>
</feature>
<dbReference type="SUPFAM" id="SSF88874">
    <property type="entry name" value="Receptor-binding domain of short tail fibre protein gp12"/>
    <property type="match status" value="1"/>
</dbReference>
<protein>
    <submittedName>
        <fullName evidence="3">Tail fiber protein</fullName>
    </submittedName>
</protein>
<organism evidence="3 4">
    <name type="scientific">Alteromonas salexigens</name>
    <dbReference type="NCBI Taxonomy" id="2982530"/>
    <lineage>
        <taxon>Bacteria</taxon>
        <taxon>Pseudomonadati</taxon>
        <taxon>Pseudomonadota</taxon>
        <taxon>Gammaproteobacteria</taxon>
        <taxon>Alteromonadales</taxon>
        <taxon>Alteromonadaceae</taxon>
        <taxon>Alteromonas/Salinimonas group</taxon>
        <taxon>Alteromonas</taxon>
    </lineage>
</organism>
<gene>
    <name evidence="3" type="ORF">OCL06_14900</name>
</gene>
<dbReference type="InterPro" id="IPR037053">
    <property type="entry name" value="Phage_tail_collar_dom_sf"/>
</dbReference>
<name>A0ABT2VRC5_9ALTE</name>
<dbReference type="Pfam" id="PF07484">
    <property type="entry name" value="Collar"/>
    <property type="match status" value="1"/>
</dbReference>
<feature type="chain" id="PRO_5045642312" evidence="1">
    <location>
        <begin position="24"/>
        <end position="195"/>
    </location>
</feature>
<dbReference type="RefSeq" id="WP_262995978.1">
    <property type="nucleotide sequence ID" value="NZ_JAOTJC010000013.1"/>
</dbReference>
<dbReference type="InterPro" id="IPR011083">
    <property type="entry name" value="Phage_tail_collar_dom"/>
</dbReference>
<comment type="caution">
    <text evidence="3">The sequence shown here is derived from an EMBL/GenBank/DDBJ whole genome shotgun (WGS) entry which is preliminary data.</text>
</comment>
<proteinExistence type="predicted"/>
<accession>A0ABT2VRC5</accession>
<evidence type="ECO:0000313" key="4">
    <source>
        <dbReference type="Proteomes" id="UP001209257"/>
    </source>
</evidence>
<sequence length="195" mass="20518">MNKLTRTFLPLLCLLWQTPSSFAQEPMLGEMRYFAGNFAPRGWAFCDGQLLPISQNTALFSLLGTTYGGDGRTTFGLPDMRGRALIHPGNGPGLSSYRQGQKVGVEETTLTATTMAAHSHTVVASAAPGDSDNAANGVLAAERMYSTRAPNKTLNSATLGEAGTPAPATVPVTNVQPVIAINCIIAMSGIYPSRS</sequence>